<organism evidence="1 2">
    <name type="scientific">Neiella litorisoli</name>
    <dbReference type="NCBI Taxonomy" id="2771431"/>
    <lineage>
        <taxon>Bacteria</taxon>
        <taxon>Pseudomonadati</taxon>
        <taxon>Pseudomonadota</taxon>
        <taxon>Gammaproteobacteria</taxon>
        <taxon>Alteromonadales</taxon>
        <taxon>Echinimonadaceae</taxon>
        <taxon>Neiella</taxon>
    </lineage>
</organism>
<evidence type="ECO:0000313" key="2">
    <source>
        <dbReference type="Proteomes" id="UP000638014"/>
    </source>
</evidence>
<dbReference type="PROSITE" id="PS51257">
    <property type="entry name" value="PROKAR_LIPOPROTEIN"/>
    <property type="match status" value="1"/>
</dbReference>
<comment type="caution">
    <text evidence="1">The sequence shown here is derived from an EMBL/GenBank/DDBJ whole genome shotgun (WGS) entry which is preliminary data.</text>
</comment>
<reference evidence="1" key="1">
    <citation type="submission" date="2020-09" db="EMBL/GenBank/DDBJ databases">
        <title>A novel bacterium of genus Neiella, isolated from South China Sea.</title>
        <authorList>
            <person name="Huang H."/>
            <person name="Mo K."/>
            <person name="Hu Y."/>
        </authorList>
    </citation>
    <scope>NUCLEOTIDE SEQUENCE</scope>
    <source>
        <strain evidence="1">HB171785</strain>
    </source>
</reference>
<gene>
    <name evidence="1" type="ORF">IC617_09850</name>
</gene>
<sequence>MDKLIGIHAFALVLLIACSPAPESQEPSKPASQPRLQQRSLEQNLGTVFHPVAADSRPQVEQIDFSQLDLLPEMDAIWGATGRDDKGAIYFGVSSHGGQRGTSQLVRYNPYSGELKSLGDTVSQLVSQGVAPDNVQQNKLHSKIVAADDGYLYFSSFDEGGESQSQLTLPTWGGHLWRTRPSSDQWQHLAATPHALVALQARGRFVYALGYWGHEIYQYDVVSGVTRSVSVDSATAHVSRNFLVDSAANVYVPKVATTEDGFSYASLEQYDHRLNWIASYPMTNYHRKEWHKHHGITGHAEMANGDIYFVTHQGQLYRIVADGVGLDKLVAMGPMHPKGKATIESLFSLDGDKYLGAVARSNRAETAQWLTYDIELNQAAVHPLPTIPANRLIYGSVTRDDEGAMYLVGSHWQGRHGKPVAWKIKL</sequence>
<name>A0A8J6UJ19_9GAMM</name>
<evidence type="ECO:0000313" key="1">
    <source>
        <dbReference type="EMBL" id="MBD1389733.1"/>
    </source>
</evidence>
<keyword evidence="2" id="KW-1185">Reference proteome</keyword>
<protein>
    <submittedName>
        <fullName evidence="1">Uncharacterized protein</fullName>
    </submittedName>
</protein>
<proteinExistence type="predicted"/>
<accession>A0A8J6UJ19</accession>
<dbReference type="Proteomes" id="UP000638014">
    <property type="component" value="Unassembled WGS sequence"/>
</dbReference>
<dbReference type="EMBL" id="JACXAF010000011">
    <property type="protein sequence ID" value="MBD1389733.1"/>
    <property type="molecule type" value="Genomic_DNA"/>
</dbReference>
<dbReference type="RefSeq" id="WP_191144838.1">
    <property type="nucleotide sequence ID" value="NZ_JACXAF010000011.1"/>
</dbReference>
<dbReference type="SUPFAM" id="SSF63825">
    <property type="entry name" value="YWTD domain"/>
    <property type="match status" value="1"/>
</dbReference>
<dbReference type="AlphaFoldDB" id="A0A8J6UJ19"/>